<dbReference type="RefSeq" id="WP_110200384.1">
    <property type="nucleotide sequence ID" value="NZ_QICH01000001.1"/>
</dbReference>
<keyword evidence="2" id="KW-1185">Reference proteome</keyword>
<dbReference type="Pfam" id="PF04464">
    <property type="entry name" value="Glyphos_transf"/>
    <property type="match status" value="1"/>
</dbReference>
<dbReference type="InterPro" id="IPR007554">
    <property type="entry name" value="Glycerophosphate_synth"/>
</dbReference>
<evidence type="ECO:0000313" key="1">
    <source>
        <dbReference type="EMBL" id="PXF64403.1"/>
    </source>
</evidence>
<dbReference type="SUPFAM" id="SSF53756">
    <property type="entry name" value="UDP-Glycosyltransferase/glycogen phosphorylase"/>
    <property type="match status" value="1"/>
</dbReference>
<keyword evidence="1" id="KW-0808">Transferase</keyword>
<dbReference type="AlphaFoldDB" id="A0A318D6E3"/>
<dbReference type="GO" id="GO:0016020">
    <property type="term" value="C:membrane"/>
    <property type="evidence" value="ECO:0007669"/>
    <property type="project" value="InterPro"/>
</dbReference>
<gene>
    <name evidence="1" type="ORF">DL796_04485</name>
</gene>
<dbReference type="EMBL" id="QICH01000001">
    <property type="protein sequence ID" value="PXF64403.1"/>
    <property type="molecule type" value="Genomic_DNA"/>
</dbReference>
<organism evidence="1 2">
    <name type="scientific">Kangiella spongicola</name>
    <dbReference type="NCBI Taxonomy" id="796379"/>
    <lineage>
        <taxon>Bacteria</taxon>
        <taxon>Pseudomonadati</taxon>
        <taxon>Pseudomonadota</taxon>
        <taxon>Gammaproteobacteria</taxon>
        <taxon>Kangiellales</taxon>
        <taxon>Kangiellaceae</taxon>
        <taxon>Kangiella</taxon>
    </lineage>
</organism>
<comment type="caution">
    <text evidence="1">The sequence shown here is derived from an EMBL/GenBank/DDBJ whole genome shotgun (WGS) entry which is preliminary data.</text>
</comment>
<name>A0A318D6E3_9GAMM</name>
<dbReference type="OrthoDB" id="1113428at2"/>
<accession>A0A318D6E3</accession>
<evidence type="ECO:0000313" key="2">
    <source>
        <dbReference type="Proteomes" id="UP000247689"/>
    </source>
</evidence>
<dbReference type="Proteomes" id="UP000247689">
    <property type="component" value="Unassembled WGS sequence"/>
</dbReference>
<dbReference type="Gene3D" id="3.40.50.12580">
    <property type="match status" value="1"/>
</dbReference>
<proteinExistence type="predicted"/>
<dbReference type="InterPro" id="IPR043148">
    <property type="entry name" value="TagF_C"/>
</dbReference>
<sequence length="356" mass="40922">MKIFFDVAYLYYLPHFEPVIKALLDNAGEEKIELKVIFTITPPQATLESLHRINVTTEIIDAEQRLAFYQQQKPNWIIFGHAADIAEQLNDVSKTALILHGLGPKSTYYNASSAPIQYRFVESETRRVRLQALYPDKTFITTGYTKLDPIVNDNSIKMDLSALGLDPDKPTLLYSPTFYPSTIENFPKDWPQDFKHYNILLKPHYLSLIKSAYKKQRALLQHWATFPNVYLAKESEQNLVPFMATADLMISETSSALFEFIALDKPVIICHFLKLRWGYRGLLKFRLNKRLSDDYQLFQSMGTNIDHYRELQDAVESNINQRSLHQAARKSITEEVVGTIDGNSSQRVAQYLLSSG</sequence>
<dbReference type="GO" id="GO:0047355">
    <property type="term" value="F:CDP-glycerol glycerophosphotransferase activity"/>
    <property type="evidence" value="ECO:0007669"/>
    <property type="project" value="InterPro"/>
</dbReference>
<protein>
    <submittedName>
        <fullName evidence="1">CDP-glycerol--poly(Glycerophosphate) glycerophosphotransferase</fullName>
    </submittedName>
</protein>
<reference evidence="1 2" key="1">
    <citation type="submission" date="2018-05" db="EMBL/GenBank/DDBJ databases">
        <title>Kangiella spongicola genome sequence.</title>
        <authorList>
            <person name="Maclea K.S."/>
            <person name="Goen A.E."/>
            <person name="Kelley C."/>
            <person name="Underriner A."/>
            <person name="Silverwood T."/>
            <person name="Trachtenberg A.M."/>
        </authorList>
    </citation>
    <scope>NUCLEOTIDE SEQUENCE [LARGE SCALE GENOMIC DNA]</scope>
    <source>
        <strain evidence="1 2">ATCC BAA-2076</strain>
    </source>
</reference>